<reference evidence="2 3" key="2">
    <citation type="submission" date="2018-11" db="EMBL/GenBank/DDBJ databases">
        <authorList>
            <consortium name="Pathogen Informatics"/>
        </authorList>
    </citation>
    <scope>NUCLEOTIDE SEQUENCE [LARGE SCALE GENOMIC DNA]</scope>
</reference>
<name>A0A183D4V5_9BILA</name>
<protein>
    <submittedName>
        <fullName evidence="4">Protein PRRC2C</fullName>
    </submittedName>
</protein>
<feature type="region of interest" description="Disordered" evidence="1">
    <location>
        <begin position="289"/>
        <end position="316"/>
    </location>
</feature>
<proteinExistence type="predicted"/>
<organism evidence="4">
    <name type="scientific">Gongylonema pulchrum</name>
    <dbReference type="NCBI Taxonomy" id="637853"/>
    <lineage>
        <taxon>Eukaryota</taxon>
        <taxon>Metazoa</taxon>
        <taxon>Ecdysozoa</taxon>
        <taxon>Nematoda</taxon>
        <taxon>Chromadorea</taxon>
        <taxon>Rhabditida</taxon>
        <taxon>Spirurina</taxon>
        <taxon>Spiruromorpha</taxon>
        <taxon>Spiruroidea</taxon>
        <taxon>Gongylonematidae</taxon>
        <taxon>Gongylonema</taxon>
    </lineage>
</organism>
<keyword evidence="3" id="KW-1185">Reference proteome</keyword>
<dbReference type="AlphaFoldDB" id="A0A183D4V5"/>
<reference evidence="4" key="1">
    <citation type="submission" date="2016-06" db="UniProtKB">
        <authorList>
            <consortium name="WormBaseParasite"/>
        </authorList>
    </citation>
    <scope>IDENTIFICATION</scope>
</reference>
<sequence length="403" mass="42563">MAQINSMNVNEQMLINGTAPEKLMDSEVNSGLLARFTSTSAAQDSKINYPAVLGYPPVLPLYATQQVPYMPSPITAELSAFPLSFTKIMQTPAAPLFIFTQPVTSPPFFNQSPAPTNAQFSTSAFNQEIITKNKNLNEEVLEAAGSQKSELSLPVGPQFVGLSGQEATAAVLPGQPILPSLSDQAALLLQAGQPIIVPDLYASSLPDQPVQFTAVPLQTTWIPVPALGGFENVKSGADKMTFTQTITSSASTSAAITEQSAVTPKALNWVPSSSQAVLPSNSGVIDESKISNGPLEFSSALPNTTANPLQQQPTEQQPVDLTKTNTAQNEAAQVSIQNTPFLVGSILGQPKPINQENSQPLASDNVGTMLFQQLPQQSSVVQGQQEIPAQSSEASTAYGQIPT</sequence>
<dbReference type="Proteomes" id="UP000271098">
    <property type="component" value="Unassembled WGS sequence"/>
</dbReference>
<evidence type="ECO:0000313" key="3">
    <source>
        <dbReference type="Proteomes" id="UP000271098"/>
    </source>
</evidence>
<accession>A0A183D4V5</accession>
<feature type="region of interest" description="Disordered" evidence="1">
    <location>
        <begin position="381"/>
        <end position="403"/>
    </location>
</feature>
<gene>
    <name evidence="2" type="ORF">GPUH_LOCUS3745</name>
</gene>
<dbReference type="WBParaSite" id="GPUH_0000375301-mRNA-1">
    <property type="protein sequence ID" value="GPUH_0000375301-mRNA-1"/>
    <property type="gene ID" value="GPUH_0000375301"/>
</dbReference>
<evidence type="ECO:0000313" key="4">
    <source>
        <dbReference type="WBParaSite" id="GPUH_0000375301-mRNA-1"/>
    </source>
</evidence>
<evidence type="ECO:0000313" key="2">
    <source>
        <dbReference type="EMBL" id="VDK40800.1"/>
    </source>
</evidence>
<evidence type="ECO:0000256" key="1">
    <source>
        <dbReference type="SAM" id="MobiDB-lite"/>
    </source>
</evidence>
<dbReference type="EMBL" id="UYRT01006596">
    <property type="protein sequence ID" value="VDK40800.1"/>
    <property type="molecule type" value="Genomic_DNA"/>
</dbReference>
<feature type="compositionally biased region" description="Polar residues" evidence="1">
    <location>
        <begin position="300"/>
        <end position="316"/>
    </location>
</feature>